<dbReference type="EMBL" id="CP003075">
    <property type="protein sequence ID" value="AEQ50776.1"/>
    <property type="molecule type" value="Genomic_DNA"/>
</dbReference>
<gene>
    <name evidence="2" type="ordered locus">KKY_737</name>
</gene>
<evidence type="ECO:0000259" key="1">
    <source>
        <dbReference type="PROSITE" id="PS00028"/>
    </source>
</evidence>
<dbReference type="KEGG" id="phl:KKY_737"/>
<dbReference type="AlphaFoldDB" id="G4RDF0"/>
<dbReference type="Proteomes" id="UP000008850">
    <property type="component" value="Chromosome"/>
</dbReference>
<dbReference type="InterPro" id="IPR013087">
    <property type="entry name" value="Znf_C2H2_type"/>
</dbReference>
<dbReference type="RefSeq" id="WP_014129925.1">
    <property type="nucleotide sequence ID" value="NC_016078.1"/>
</dbReference>
<dbReference type="STRING" id="1082931.KKY_737"/>
<feature type="domain" description="C2H2-type" evidence="1">
    <location>
        <begin position="15"/>
        <end position="36"/>
    </location>
</feature>
<keyword evidence="3" id="KW-1185">Reference proteome</keyword>
<dbReference type="PROSITE" id="PS00028">
    <property type="entry name" value="ZINC_FINGER_C2H2_1"/>
    <property type="match status" value="1"/>
</dbReference>
<organism evidence="2 3">
    <name type="scientific">Pelagibacterium halotolerans (strain DSM 22347 / JCM 15775 / CGMCC 1.7692 / B2)</name>
    <dbReference type="NCBI Taxonomy" id="1082931"/>
    <lineage>
        <taxon>Bacteria</taxon>
        <taxon>Pseudomonadati</taxon>
        <taxon>Pseudomonadota</taxon>
        <taxon>Alphaproteobacteria</taxon>
        <taxon>Hyphomicrobiales</taxon>
        <taxon>Devosiaceae</taxon>
        <taxon>Pelagibacterium</taxon>
    </lineage>
</organism>
<accession>G4RDF0</accession>
<reference evidence="2 3" key="1">
    <citation type="journal article" date="2012" name="J. Bacteriol.">
        <title>Complete genome sequence of Pelagibacterium halotolerans B2T.</title>
        <authorList>
            <person name="Huo Y.Y."/>
            <person name="Cheng H."/>
            <person name="Han X.F."/>
            <person name="Jiang X.W."/>
            <person name="Sun C."/>
            <person name="Zhang X.Q."/>
            <person name="Zhu X.F."/>
            <person name="Liu Y.F."/>
            <person name="Li P.F."/>
            <person name="Ni P.X."/>
            <person name="Wu M."/>
        </authorList>
    </citation>
    <scope>NUCLEOTIDE SEQUENCE [LARGE SCALE GENOMIC DNA]</scope>
    <source>
        <strain evidence="3">DSM 22347 / JCM 15775 / CGMCC 1.7692 / B2</strain>
    </source>
</reference>
<proteinExistence type="predicted"/>
<evidence type="ECO:0000313" key="3">
    <source>
        <dbReference type="Proteomes" id="UP000008850"/>
    </source>
</evidence>
<dbReference type="HOGENOM" id="CLU_2370315_0_0_5"/>
<evidence type="ECO:0000313" key="2">
    <source>
        <dbReference type="EMBL" id="AEQ50776.1"/>
    </source>
</evidence>
<protein>
    <recommendedName>
        <fullName evidence="1">C2H2-type domain-containing protein</fullName>
    </recommendedName>
</protein>
<sequence>MAKRNRSRSGAQIECPLCGRKLRGEKGLKMHVAAEHDQQGGLTEYELNVLRAFRADTIGTLVAGAALSHAFEVLSGSGYLTLSGKITEKGMAVLS</sequence>
<name>G4RDF0_PELHB</name>